<protein>
    <submittedName>
        <fullName evidence="1">Uncharacterized protein</fullName>
    </submittedName>
</protein>
<keyword evidence="2" id="KW-1185">Reference proteome</keyword>
<name>A0ABD3RCD0_9STRA</name>
<gene>
    <name evidence="1" type="ORF">ACHAXA_008156</name>
</gene>
<comment type="caution">
    <text evidence="1">The sequence shown here is derived from an EMBL/GenBank/DDBJ whole genome shotgun (WGS) entry which is preliminary data.</text>
</comment>
<accession>A0ABD3RCD0</accession>
<proteinExistence type="predicted"/>
<evidence type="ECO:0000313" key="2">
    <source>
        <dbReference type="Proteomes" id="UP001530377"/>
    </source>
</evidence>
<dbReference type="AlphaFoldDB" id="A0ABD3RCD0"/>
<reference evidence="1 2" key="1">
    <citation type="submission" date="2024-10" db="EMBL/GenBank/DDBJ databases">
        <title>Updated reference genomes for cyclostephanoid diatoms.</title>
        <authorList>
            <person name="Roberts W.R."/>
            <person name="Alverson A.J."/>
        </authorList>
    </citation>
    <scope>NUCLEOTIDE SEQUENCE [LARGE SCALE GENOMIC DNA]</scope>
    <source>
        <strain evidence="1 2">AJA228-03</strain>
    </source>
</reference>
<sequence length="115" mass="12144">MVTNTFPIFRGLQRAIIGSAGVGEGFRRLYSSAGLHMGENANLTLFPHNNGVTGSSIGGLIGAIRATIRAIVSLGNSFVTLNDAIAAEFSEANILEGNHVTRGDASTGDWMYYPQ</sequence>
<dbReference type="EMBL" id="JALLPB020000314">
    <property type="protein sequence ID" value="KAL3810632.1"/>
    <property type="molecule type" value="Genomic_DNA"/>
</dbReference>
<dbReference type="Proteomes" id="UP001530377">
    <property type="component" value="Unassembled WGS sequence"/>
</dbReference>
<evidence type="ECO:0000313" key="1">
    <source>
        <dbReference type="EMBL" id="KAL3810632.1"/>
    </source>
</evidence>
<organism evidence="1 2">
    <name type="scientific">Cyclostephanos tholiformis</name>
    <dbReference type="NCBI Taxonomy" id="382380"/>
    <lineage>
        <taxon>Eukaryota</taxon>
        <taxon>Sar</taxon>
        <taxon>Stramenopiles</taxon>
        <taxon>Ochrophyta</taxon>
        <taxon>Bacillariophyta</taxon>
        <taxon>Coscinodiscophyceae</taxon>
        <taxon>Thalassiosirophycidae</taxon>
        <taxon>Stephanodiscales</taxon>
        <taxon>Stephanodiscaceae</taxon>
        <taxon>Cyclostephanos</taxon>
    </lineage>
</organism>